<reference evidence="14 15" key="1">
    <citation type="submission" date="2020-08" db="EMBL/GenBank/DDBJ databases">
        <authorList>
            <person name="Kim C.M."/>
        </authorList>
    </citation>
    <scope>NUCLEOTIDE SEQUENCE [LARGE SCALE GENOMIC DNA]</scope>
    <source>
        <strain evidence="14 15">UL070</strain>
    </source>
</reference>
<dbReference type="SUPFAM" id="SSF51126">
    <property type="entry name" value="Pectin lyase-like"/>
    <property type="match status" value="1"/>
</dbReference>
<dbReference type="Pfam" id="PF13229">
    <property type="entry name" value="Beta_helix"/>
    <property type="match status" value="1"/>
</dbReference>
<evidence type="ECO:0000256" key="1">
    <source>
        <dbReference type="ARBA" id="ARBA00001550"/>
    </source>
</evidence>
<evidence type="ECO:0000256" key="6">
    <source>
        <dbReference type="ARBA" id="ARBA00022729"/>
    </source>
</evidence>
<evidence type="ECO:0000256" key="12">
    <source>
        <dbReference type="ARBA" id="ARBA00045198"/>
    </source>
</evidence>
<dbReference type="GO" id="GO:0042121">
    <property type="term" value="P:alginic acid biosynthetic process"/>
    <property type="evidence" value="ECO:0007669"/>
    <property type="project" value="UniProtKB-KW"/>
</dbReference>
<evidence type="ECO:0000256" key="4">
    <source>
        <dbReference type="ARBA" id="ARBA00010085"/>
    </source>
</evidence>
<evidence type="ECO:0000259" key="13">
    <source>
        <dbReference type="SMART" id="SM00722"/>
    </source>
</evidence>
<comment type="function">
    <text evidence="12">Catalyzes the epimerization of beta-D-mannuronate to alpha-L-guluronate during the synthesis of the linear polysaccharide alginate. In addition, is part of a periplasmic protein complex that protects alginate from degradation by AlgL by channeling the newly formed alginate polymer through a scaffold that transfers the alginate polymer through the periplasmic space to the outer membrane secretin AlgE.</text>
</comment>
<dbReference type="Proteomes" id="UP000542720">
    <property type="component" value="Unassembled WGS sequence"/>
</dbReference>
<dbReference type="InterPro" id="IPR011050">
    <property type="entry name" value="Pectin_lyase_fold/virulence"/>
</dbReference>
<dbReference type="GO" id="GO:0042597">
    <property type="term" value="C:periplasmic space"/>
    <property type="evidence" value="ECO:0007669"/>
    <property type="project" value="UniProtKB-SubCell"/>
</dbReference>
<accession>A0A7W4LM14</accession>
<dbReference type="NCBIfam" id="NF038177">
    <property type="entry name" value="epimerase_AlgG"/>
    <property type="match status" value="1"/>
</dbReference>
<evidence type="ECO:0000256" key="5">
    <source>
        <dbReference type="ARBA" id="ARBA00012124"/>
    </source>
</evidence>
<dbReference type="SMART" id="SM00710">
    <property type="entry name" value="PbH1"/>
    <property type="match status" value="6"/>
</dbReference>
<dbReference type="InterPro" id="IPR022441">
    <property type="entry name" value="Para_beta_helix_rpt-2"/>
</dbReference>
<evidence type="ECO:0000256" key="3">
    <source>
        <dbReference type="ARBA" id="ARBA00005182"/>
    </source>
</evidence>
<keyword evidence="6" id="KW-0732">Signal</keyword>
<dbReference type="RefSeq" id="WP_183089169.1">
    <property type="nucleotide sequence ID" value="NZ_JACJUD010000003.1"/>
</dbReference>
<dbReference type="Gene3D" id="2.160.20.10">
    <property type="entry name" value="Single-stranded right-handed beta-helix, Pectin lyase-like"/>
    <property type="match status" value="1"/>
</dbReference>
<organism evidence="14 15">
    <name type="scientific">Aquipseudomonas ullengensis</name>
    <dbReference type="NCBI Taxonomy" id="2759166"/>
    <lineage>
        <taxon>Bacteria</taxon>
        <taxon>Pseudomonadati</taxon>
        <taxon>Pseudomonadota</taxon>
        <taxon>Gammaproteobacteria</taxon>
        <taxon>Pseudomonadales</taxon>
        <taxon>Pseudomonadaceae</taxon>
        <taxon>Aquipseudomonas</taxon>
    </lineage>
</organism>
<evidence type="ECO:0000313" key="14">
    <source>
        <dbReference type="EMBL" id="MBB2495639.1"/>
    </source>
</evidence>
<comment type="catalytic activity">
    <reaction evidence="1">
        <text>[(1-&gt;4)-beta-D-mannuronosyl](n) = [alginate](n)</text>
        <dbReference type="Rhea" id="RHEA:45572"/>
        <dbReference type="Rhea" id="RHEA-COMP:11264"/>
        <dbReference type="Rhea" id="RHEA-COMP:11270"/>
        <dbReference type="ChEBI" id="CHEBI:58187"/>
        <dbReference type="ChEBI" id="CHEBI:85311"/>
        <dbReference type="EC" id="5.1.3.37"/>
    </reaction>
</comment>
<comment type="similarity">
    <text evidence="4">Belongs to the D-mannuronate C5-epimerase family.</text>
</comment>
<evidence type="ECO:0000256" key="2">
    <source>
        <dbReference type="ARBA" id="ARBA00004418"/>
    </source>
</evidence>
<evidence type="ECO:0000256" key="11">
    <source>
        <dbReference type="ARBA" id="ARBA00044319"/>
    </source>
</evidence>
<evidence type="ECO:0000313" key="15">
    <source>
        <dbReference type="Proteomes" id="UP000542720"/>
    </source>
</evidence>
<comment type="caution">
    <text evidence="14">The sequence shown here is derived from an EMBL/GenBank/DDBJ whole genome shotgun (WGS) entry which is preliminary data.</text>
</comment>
<keyword evidence="8" id="KW-0574">Periplasm</keyword>
<dbReference type="InterPro" id="IPR053409">
    <property type="entry name" value="Mannuronan_C5-epimerase"/>
</dbReference>
<keyword evidence="7" id="KW-0677">Repeat</keyword>
<dbReference type="InterPro" id="IPR012334">
    <property type="entry name" value="Pectin_lyas_fold"/>
</dbReference>
<keyword evidence="9" id="KW-0016">Alginate biosynthesis</keyword>
<gene>
    <name evidence="14" type="ORF">H3H51_11480</name>
</gene>
<sequence>MYAQTINPPYSTCRSQLAGDPGQLKSIASKLAPTPSRGVPLGLRLLCGGVLLGLLQLAEANAPQPTKELKETKNYTVTSAPINQLQLAKPTLPELGGYTREAVLAKIQTKPTGQVVVRRMLQQDALKDFIGGNERLREWVSRQRGIPLAIFIEGGYVTPKDLAKHLPPSQFAETAPGVYIARLPLVVAQGATLHVGKEVKELRLSQERGAFMVNDGKLFITDTQLTAWNETKDEPAWFKQPKTFRPFLVSWGGSELYIAKSLVTSLGYDNSKSYGISITQYTPGMHARLKRPEPTGWLVDSEFVDHWYGFYCFEAQNVVIKGNTYRDNIVYGIDPHDRSHGLIIANNTVYGTRKKHGIIISREVNNSWIINNKSYDNQLSGIVIDRNSVGNLVAYNHVYRNHADGITLYESPDNLLWGNQVLNNARHGIRIRNSVNIRLYENLAAANGLTGVYGHIKDLSDTDRDIALDPFDTKVSMIVVGGELAANGSSPLSIDSPLSLELYNVALTAPSKSTGISFSGILGERQEEILDLLVRRKKAVLIDPVESQAELQD</sequence>
<dbReference type="InterPro" id="IPR006626">
    <property type="entry name" value="PbH1"/>
</dbReference>
<dbReference type="AlphaFoldDB" id="A0A7W4LM14"/>
<evidence type="ECO:0000256" key="10">
    <source>
        <dbReference type="ARBA" id="ARBA00023235"/>
    </source>
</evidence>
<feature type="domain" description="Carbohydrate-binding/sugar hydrolysis" evidence="13">
    <location>
        <begin position="272"/>
        <end position="432"/>
    </location>
</feature>
<name>A0A7W4LM14_9GAMM</name>
<evidence type="ECO:0000256" key="9">
    <source>
        <dbReference type="ARBA" id="ARBA00022841"/>
    </source>
</evidence>
<evidence type="ECO:0000256" key="7">
    <source>
        <dbReference type="ARBA" id="ARBA00022737"/>
    </source>
</evidence>
<dbReference type="EC" id="5.1.3.37" evidence="5"/>
<dbReference type="SMART" id="SM00722">
    <property type="entry name" value="CASH"/>
    <property type="match status" value="1"/>
</dbReference>
<keyword evidence="10" id="KW-0413">Isomerase</keyword>
<evidence type="ECO:0000256" key="8">
    <source>
        <dbReference type="ARBA" id="ARBA00022764"/>
    </source>
</evidence>
<proteinExistence type="inferred from homology"/>
<comment type="subcellular location">
    <subcellularLocation>
        <location evidence="2">Periplasm</location>
    </subcellularLocation>
</comment>
<dbReference type="NCBIfam" id="TIGR03804">
    <property type="entry name" value="para_beta_helix"/>
    <property type="match status" value="1"/>
</dbReference>
<comment type="pathway">
    <text evidence="3">Glycan biosynthesis; alginate biosynthesis.</text>
</comment>
<dbReference type="GO" id="GO:0016853">
    <property type="term" value="F:isomerase activity"/>
    <property type="evidence" value="ECO:0007669"/>
    <property type="project" value="UniProtKB-KW"/>
</dbReference>
<dbReference type="InterPro" id="IPR006633">
    <property type="entry name" value="Carb-bd_sugar_hydrolysis-dom"/>
</dbReference>
<keyword evidence="15" id="KW-1185">Reference proteome</keyword>
<dbReference type="InterPro" id="IPR039448">
    <property type="entry name" value="Beta_helix"/>
</dbReference>
<dbReference type="EMBL" id="JACJUD010000003">
    <property type="protein sequence ID" value="MBB2495639.1"/>
    <property type="molecule type" value="Genomic_DNA"/>
</dbReference>
<protein>
    <recommendedName>
        <fullName evidence="5">mannuronan 5-epimerase</fullName>
        <ecNumber evidence="5">5.1.3.37</ecNumber>
    </recommendedName>
    <alternativeName>
        <fullName evidence="11">Poly(beta-D-mannuronate) C5 epimerase</fullName>
    </alternativeName>
</protein>